<reference evidence="4" key="2">
    <citation type="submission" date="2015-01" db="EMBL/GenBank/DDBJ databases">
        <title>Evolutionary Origins and Diversification of the Mycorrhizal Mutualists.</title>
        <authorList>
            <consortium name="DOE Joint Genome Institute"/>
            <consortium name="Mycorrhizal Genomics Consortium"/>
            <person name="Kohler A."/>
            <person name="Kuo A."/>
            <person name="Nagy L.G."/>
            <person name="Floudas D."/>
            <person name="Copeland A."/>
            <person name="Barry K.W."/>
            <person name="Cichocki N."/>
            <person name="Veneault-Fourrey C."/>
            <person name="LaButti K."/>
            <person name="Lindquist E.A."/>
            <person name="Lipzen A."/>
            <person name="Lundell T."/>
            <person name="Morin E."/>
            <person name="Murat C."/>
            <person name="Riley R."/>
            <person name="Ohm R."/>
            <person name="Sun H."/>
            <person name="Tunlid A."/>
            <person name="Henrissat B."/>
            <person name="Grigoriev I.V."/>
            <person name="Hibbett D.S."/>
            <person name="Martin F."/>
        </authorList>
    </citation>
    <scope>NUCLEOTIDE SEQUENCE [LARGE SCALE GENOMIC DNA]</scope>
    <source>
        <strain evidence="4">F 1598</strain>
    </source>
</reference>
<dbReference type="InParanoid" id="A0A0C3FBV4"/>
<dbReference type="OrthoDB" id="408373at2759"/>
<evidence type="ECO:0000313" key="3">
    <source>
        <dbReference type="EMBL" id="KIM77354.1"/>
    </source>
</evidence>
<keyword evidence="4" id="KW-1185">Reference proteome</keyword>
<dbReference type="PANTHER" id="PTHR43433:SF1">
    <property type="entry name" value="BLL5160 PROTEIN"/>
    <property type="match status" value="1"/>
</dbReference>
<dbReference type="InterPro" id="IPR000073">
    <property type="entry name" value="AB_hydrolase_1"/>
</dbReference>
<gene>
    <name evidence="3" type="ORF">PILCRDRAFT_76914</name>
</gene>
<name>A0A0C3FBV4_PILCF</name>
<dbReference type="EMBL" id="KN833026">
    <property type="protein sequence ID" value="KIM77354.1"/>
    <property type="molecule type" value="Genomic_DNA"/>
</dbReference>
<protein>
    <recommendedName>
        <fullName evidence="2">AB hydrolase-1 domain-containing protein</fullName>
    </recommendedName>
</protein>
<feature type="signal peptide" evidence="1">
    <location>
        <begin position="1"/>
        <end position="24"/>
    </location>
</feature>
<dbReference type="Gene3D" id="3.40.50.1820">
    <property type="entry name" value="alpha/beta hydrolase"/>
    <property type="match status" value="1"/>
</dbReference>
<dbReference type="InterPro" id="IPR029058">
    <property type="entry name" value="AB_hydrolase_fold"/>
</dbReference>
<accession>A0A0C3FBV4</accession>
<dbReference type="Proteomes" id="UP000054166">
    <property type="component" value="Unassembled WGS sequence"/>
</dbReference>
<keyword evidence="1" id="KW-0732">Signal</keyword>
<dbReference type="HOGENOM" id="CLU_020336_11_0_1"/>
<feature type="domain" description="AB hydrolase-1" evidence="2">
    <location>
        <begin position="84"/>
        <end position="315"/>
    </location>
</feature>
<dbReference type="Pfam" id="PF00561">
    <property type="entry name" value="Abhydrolase_1"/>
    <property type="match status" value="1"/>
</dbReference>
<proteinExistence type="predicted"/>
<dbReference type="PRINTS" id="PR00111">
    <property type="entry name" value="ABHYDROLASE"/>
</dbReference>
<evidence type="ECO:0000259" key="2">
    <source>
        <dbReference type="Pfam" id="PF00561"/>
    </source>
</evidence>
<evidence type="ECO:0000313" key="4">
    <source>
        <dbReference type="Proteomes" id="UP000054166"/>
    </source>
</evidence>
<dbReference type="STRING" id="765440.A0A0C3FBV4"/>
<reference evidence="3 4" key="1">
    <citation type="submission" date="2014-04" db="EMBL/GenBank/DDBJ databases">
        <authorList>
            <consortium name="DOE Joint Genome Institute"/>
            <person name="Kuo A."/>
            <person name="Tarkka M."/>
            <person name="Buscot F."/>
            <person name="Kohler A."/>
            <person name="Nagy L.G."/>
            <person name="Floudas D."/>
            <person name="Copeland A."/>
            <person name="Barry K.W."/>
            <person name="Cichocki N."/>
            <person name="Veneault-Fourrey C."/>
            <person name="LaButti K."/>
            <person name="Lindquist E.A."/>
            <person name="Lipzen A."/>
            <person name="Lundell T."/>
            <person name="Morin E."/>
            <person name="Murat C."/>
            <person name="Sun H."/>
            <person name="Tunlid A."/>
            <person name="Henrissat B."/>
            <person name="Grigoriev I.V."/>
            <person name="Hibbett D.S."/>
            <person name="Martin F."/>
            <person name="Nordberg H.P."/>
            <person name="Cantor M.N."/>
            <person name="Hua S.X."/>
        </authorList>
    </citation>
    <scope>NUCLEOTIDE SEQUENCE [LARGE SCALE GENOMIC DNA]</scope>
    <source>
        <strain evidence="3 4">F 1598</strain>
    </source>
</reference>
<feature type="chain" id="PRO_5002164188" description="AB hydrolase-1 domain-containing protein" evidence="1">
    <location>
        <begin position="25"/>
        <end position="344"/>
    </location>
</feature>
<organism evidence="3 4">
    <name type="scientific">Piloderma croceum (strain F 1598)</name>
    <dbReference type="NCBI Taxonomy" id="765440"/>
    <lineage>
        <taxon>Eukaryota</taxon>
        <taxon>Fungi</taxon>
        <taxon>Dikarya</taxon>
        <taxon>Basidiomycota</taxon>
        <taxon>Agaricomycotina</taxon>
        <taxon>Agaricomycetes</taxon>
        <taxon>Agaricomycetidae</taxon>
        <taxon>Atheliales</taxon>
        <taxon>Atheliaceae</taxon>
        <taxon>Piloderma</taxon>
    </lineage>
</organism>
<dbReference type="SUPFAM" id="SSF53474">
    <property type="entry name" value="alpha/beta-Hydrolases"/>
    <property type="match status" value="1"/>
</dbReference>
<sequence length="344" mass="37664">MAPCLTLTLPLVIIPFLLMLYTLSNFPNTPQTLPSVYHSLASLPKPCRSWDVYPDDFYPGGEYVTFPQGRTRYWLIGPEKGKKIILIHGLSIPSLVYRDVAPILASKGYRILLYDLYGRGYSDAPQTVYDTSLYATQFALLMQHVGWERAGVVGVSMGASIAVAVSDLFPQLISGKVALIASAGLLESNDISRTVKFMSSPLVQSFASSFPFRRYVSPPTPSHSPAPQLPHTQIVRLQSAHLPGYNRALASSIRFGPIRGQSSSYTNLAKSGRSVLLIHGTEDRTVPYKYASTIQAHIPSSELLTVSGAGHDITVTHSELVTEALLKFFGMKDSWVLPSESSKT</sequence>
<dbReference type="PANTHER" id="PTHR43433">
    <property type="entry name" value="HYDROLASE, ALPHA/BETA FOLD FAMILY PROTEIN"/>
    <property type="match status" value="1"/>
</dbReference>
<dbReference type="InterPro" id="IPR050471">
    <property type="entry name" value="AB_hydrolase"/>
</dbReference>
<evidence type="ECO:0000256" key="1">
    <source>
        <dbReference type="SAM" id="SignalP"/>
    </source>
</evidence>
<dbReference type="AlphaFoldDB" id="A0A0C3FBV4"/>